<reference evidence="4 5" key="1">
    <citation type="journal article" date="2024" name="BMC Genomics">
        <title>De novo assembly and annotation of Popillia japonica's genome with initial clues to its potential as an invasive pest.</title>
        <authorList>
            <person name="Cucini C."/>
            <person name="Boschi S."/>
            <person name="Funari R."/>
            <person name="Cardaioli E."/>
            <person name="Iannotti N."/>
            <person name="Marturano G."/>
            <person name="Paoli F."/>
            <person name="Bruttini M."/>
            <person name="Carapelli A."/>
            <person name="Frati F."/>
            <person name="Nardi F."/>
        </authorList>
    </citation>
    <scope>NUCLEOTIDE SEQUENCE [LARGE SCALE GENOMIC DNA]</scope>
    <source>
        <strain evidence="4">DMR45628</strain>
    </source>
</reference>
<comment type="caution">
    <text evidence="4">The sequence shown here is derived from an EMBL/GenBank/DDBJ whole genome shotgun (WGS) entry which is preliminary data.</text>
</comment>
<organism evidence="4 5">
    <name type="scientific">Popillia japonica</name>
    <name type="common">Japanese beetle</name>
    <dbReference type="NCBI Taxonomy" id="7064"/>
    <lineage>
        <taxon>Eukaryota</taxon>
        <taxon>Metazoa</taxon>
        <taxon>Ecdysozoa</taxon>
        <taxon>Arthropoda</taxon>
        <taxon>Hexapoda</taxon>
        <taxon>Insecta</taxon>
        <taxon>Pterygota</taxon>
        <taxon>Neoptera</taxon>
        <taxon>Endopterygota</taxon>
        <taxon>Coleoptera</taxon>
        <taxon>Polyphaga</taxon>
        <taxon>Scarabaeiformia</taxon>
        <taxon>Scarabaeidae</taxon>
        <taxon>Rutelinae</taxon>
        <taxon>Popillia</taxon>
    </lineage>
</organism>
<gene>
    <name evidence="4" type="ORF">QE152_g13564</name>
</gene>
<dbReference type="InterPro" id="IPR050309">
    <property type="entry name" value="Type-B_Carboxylest/Lipase"/>
</dbReference>
<evidence type="ECO:0000256" key="1">
    <source>
        <dbReference type="ARBA" id="ARBA00023180"/>
    </source>
</evidence>
<name>A0AAW1LD68_POPJA</name>
<dbReference type="Gene3D" id="3.40.50.1820">
    <property type="entry name" value="alpha/beta hydrolase"/>
    <property type="match status" value="1"/>
</dbReference>
<evidence type="ECO:0000313" key="4">
    <source>
        <dbReference type="EMBL" id="KAK9731491.1"/>
    </source>
</evidence>
<protein>
    <submittedName>
        <fullName evidence="4">Carboxylesterase family</fullName>
    </submittedName>
</protein>
<dbReference type="PANTHER" id="PTHR11559">
    <property type="entry name" value="CARBOXYLESTERASE"/>
    <property type="match status" value="1"/>
</dbReference>
<dbReference type="Proteomes" id="UP001458880">
    <property type="component" value="Unassembled WGS sequence"/>
</dbReference>
<accession>A0AAW1LD68</accession>
<dbReference type="Pfam" id="PF00135">
    <property type="entry name" value="COesterase"/>
    <property type="match status" value="1"/>
</dbReference>
<dbReference type="InterPro" id="IPR002018">
    <property type="entry name" value="CarbesteraseB"/>
</dbReference>
<dbReference type="InterPro" id="IPR029058">
    <property type="entry name" value="AB_hydrolase_fold"/>
</dbReference>
<evidence type="ECO:0000259" key="3">
    <source>
        <dbReference type="Pfam" id="PF00135"/>
    </source>
</evidence>
<feature type="signal peptide" evidence="2">
    <location>
        <begin position="1"/>
        <end position="26"/>
    </location>
</feature>
<evidence type="ECO:0000313" key="5">
    <source>
        <dbReference type="Proteomes" id="UP001458880"/>
    </source>
</evidence>
<sequence length="97" mass="10753">MEAEIHRIRFAASFLLVLLLIIGVSGEDSLPLVEISNGWVQGTHQTSYNGRVYSSFQGIPYAQPPVGELRFERNNFGSILSCDLFSGLFFKSINGDI</sequence>
<evidence type="ECO:0000256" key="2">
    <source>
        <dbReference type="SAM" id="SignalP"/>
    </source>
</evidence>
<keyword evidence="1" id="KW-0325">Glycoprotein</keyword>
<feature type="domain" description="Carboxylesterase type B" evidence="3">
    <location>
        <begin position="31"/>
        <end position="73"/>
    </location>
</feature>
<feature type="chain" id="PRO_5043373904" evidence="2">
    <location>
        <begin position="27"/>
        <end position="97"/>
    </location>
</feature>
<dbReference type="SUPFAM" id="SSF53474">
    <property type="entry name" value="alpha/beta-Hydrolases"/>
    <property type="match status" value="1"/>
</dbReference>
<dbReference type="AlphaFoldDB" id="A0AAW1LD68"/>
<keyword evidence="2" id="KW-0732">Signal</keyword>
<keyword evidence="5" id="KW-1185">Reference proteome</keyword>
<proteinExistence type="predicted"/>
<dbReference type="EMBL" id="JASPKY010000131">
    <property type="protein sequence ID" value="KAK9731491.1"/>
    <property type="molecule type" value="Genomic_DNA"/>
</dbReference>